<evidence type="ECO:0000256" key="7">
    <source>
        <dbReference type="ARBA" id="ARBA00023014"/>
    </source>
</evidence>
<dbReference type="Gene3D" id="3.30.70.20">
    <property type="match status" value="2"/>
</dbReference>
<dbReference type="Pfam" id="PF00037">
    <property type="entry name" value="Fer4"/>
    <property type="match status" value="1"/>
</dbReference>
<dbReference type="PANTHER" id="PTHR43177">
    <property type="entry name" value="PROTEIN NRFC"/>
    <property type="match status" value="1"/>
</dbReference>
<keyword evidence="4" id="KW-0677">Repeat</keyword>
<dbReference type="PANTHER" id="PTHR43177:SF5">
    <property type="entry name" value="ANAEROBIC DIMETHYL SULFOXIDE REDUCTASE CHAIN B-RELATED"/>
    <property type="match status" value="1"/>
</dbReference>
<protein>
    <submittedName>
        <fullName evidence="9">Nitrate reductase</fullName>
    </submittedName>
</protein>
<dbReference type="RefSeq" id="WP_027099704.1">
    <property type="nucleotide sequence ID" value="NZ_CABHIH010000001.1"/>
</dbReference>
<dbReference type="GeneID" id="42777546"/>
<evidence type="ECO:0000259" key="8">
    <source>
        <dbReference type="PROSITE" id="PS51379"/>
    </source>
</evidence>
<evidence type="ECO:0000256" key="4">
    <source>
        <dbReference type="ARBA" id="ARBA00022737"/>
    </source>
</evidence>
<dbReference type="OrthoDB" id="9810688at2"/>
<keyword evidence="5" id="KW-0249">Electron transport</keyword>
<dbReference type="Pfam" id="PF13247">
    <property type="entry name" value="Fer4_11"/>
    <property type="match status" value="1"/>
</dbReference>
<comment type="caution">
    <text evidence="9">The sequence shown here is derived from an EMBL/GenBank/DDBJ whole genome shotgun (WGS) entry which is preliminary data.</text>
</comment>
<dbReference type="eggNOG" id="COG1142">
    <property type="taxonomic scope" value="Bacteria"/>
</dbReference>
<evidence type="ECO:0000313" key="10">
    <source>
        <dbReference type="Proteomes" id="UP000092714"/>
    </source>
</evidence>
<dbReference type="SUPFAM" id="SSF54862">
    <property type="entry name" value="4Fe-4S ferredoxins"/>
    <property type="match status" value="1"/>
</dbReference>
<dbReference type="AlphaFoldDB" id="A0A174RBC1"/>
<evidence type="ECO:0000256" key="6">
    <source>
        <dbReference type="ARBA" id="ARBA00023004"/>
    </source>
</evidence>
<keyword evidence="1" id="KW-0813">Transport</keyword>
<name>A0A174RBC1_9CLOT</name>
<dbReference type="GO" id="GO:0051539">
    <property type="term" value="F:4 iron, 4 sulfur cluster binding"/>
    <property type="evidence" value="ECO:0007669"/>
    <property type="project" value="UniProtKB-KW"/>
</dbReference>
<evidence type="ECO:0000256" key="3">
    <source>
        <dbReference type="ARBA" id="ARBA00022723"/>
    </source>
</evidence>
<dbReference type="GO" id="GO:0046872">
    <property type="term" value="F:metal ion binding"/>
    <property type="evidence" value="ECO:0007669"/>
    <property type="project" value="UniProtKB-KW"/>
</dbReference>
<gene>
    <name evidence="9" type="ORF">CP373A1_02075</name>
</gene>
<dbReference type="InterPro" id="IPR050954">
    <property type="entry name" value="ET_IronSulfur_Cluster-Binding"/>
</dbReference>
<dbReference type="PROSITE" id="PS51379">
    <property type="entry name" value="4FE4S_FER_2"/>
    <property type="match status" value="2"/>
</dbReference>
<dbReference type="InterPro" id="IPR017900">
    <property type="entry name" value="4Fe4S_Fe_S_CS"/>
</dbReference>
<reference evidence="9 10" key="1">
    <citation type="submission" date="2016-06" db="EMBL/GenBank/DDBJ databases">
        <authorList>
            <person name="Kjaerup R.B."/>
            <person name="Dalgaard T.S."/>
            <person name="Juul-Madsen H.R."/>
        </authorList>
    </citation>
    <scope>NUCLEOTIDE SEQUENCE [LARGE SCALE GENOMIC DNA]</scope>
    <source>
        <strain evidence="9 10">373-A1</strain>
    </source>
</reference>
<dbReference type="PROSITE" id="PS00198">
    <property type="entry name" value="4FE4S_FER_1"/>
    <property type="match status" value="1"/>
</dbReference>
<feature type="domain" description="4Fe-4S ferredoxin-type" evidence="8">
    <location>
        <begin position="2"/>
        <end position="31"/>
    </location>
</feature>
<keyword evidence="7" id="KW-0411">Iron-sulfur</keyword>
<organism evidence="9 10">
    <name type="scientific">Clostridium paraputrificum</name>
    <dbReference type="NCBI Taxonomy" id="29363"/>
    <lineage>
        <taxon>Bacteria</taxon>
        <taxon>Bacillati</taxon>
        <taxon>Bacillota</taxon>
        <taxon>Clostridia</taxon>
        <taxon>Eubacteriales</taxon>
        <taxon>Clostridiaceae</taxon>
        <taxon>Clostridium</taxon>
    </lineage>
</organism>
<evidence type="ECO:0000256" key="5">
    <source>
        <dbReference type="ARBA" id="ARBA00022982"/>
    </source>
</evidence>
<evidence type="ECO:0000313" key="9">
    <source>
        <dbReference type="EMBL" id="OBY12403.1"/>
    </source>
</evidence>
<dbReference type="InterPro" id="IPR017896">
    <property type="entry name" value="4Fe4S_Fe-S-bd"/>
</dbReference>
<accession>A0A174RBC1</accession>
<keyword evidence="6" id="KW-0408">Iron</keyword>
<dbReference type="EMBL" id="MAPZ01000009">
    <property type="protein sequence ID" value="OBY12403.1"/>
    <property type="molecule type" value="Genomic_DNA"/>
</dbReference>
<keyword evidence="2" id="KW-0004">4Fe-4S</keyword>
<keyword evidence="10" id="KW-1185">Reference proteome</keyword>
<feature type="domain" description="4Fe-4S ferredoxin-type" evidence="8">
    <location>
        <begin position="71"/>
        <end position="100"/>
    </location>
</feature>
<evidence type="ECO:0000256" key="2">
    <source>
        <dbReference type="ARBA" id="ARBA00022485"/>
    </source>
</evidence>
<sequence>MKRIIIDRSKCIGCLTCVTACVVSHESPDSRNRVTIDSETKAAPIFCRHCDKPECVYTCMTGAMSKNKKNGFVEYDKERCASCYMCIMACPYGVLKSDRLKHKEIMKCDMCTSCSEKDGSKPMCVEKCPMGAITLGEV</sequence>
<keyword evidence="3" id="KW-0479">Metal-binding</keyword>
<dbReference type="Proteomes" id="UP000092714">
    <property type="component" value="Unassembled WGS sequence"/>
</dbReference>
<evidence type="ECO:0000256" key="1">
    <source>
        <dbReference type="ARBA" id="ARBA00022448"/>
    </source>
</evidence>
<proteinExistence type="predicted"/>